<protein>
    <recommendedName>
        <fullName evidence="1">DNA-directed DNA polymerase</fullName>
        <ecNumber evidence="1">2.7.7.7</ecNumber>
    </recommendedName>
</protein>
<keyword evidence="4" id="KW-0235">DNA replication</keyword>
<comment type="catalytic activity">
    <reaction evidence="7">
        <text>DNA(n) + a 2'-deoxyribonucleoside 5'-triphosphate = DNA(n+1) + diphosphate</text>
        <dbReference type="Rhea" id="RHEA:22508"/>
        <dbReference type="Rhea" id="RHEA-COMP:17339"/>
        <dbReference type="Rhea" id="RHEA-COMP:17340"/>
        <dbReference type="ChEBI" id="CHEBI:33019"/>
        <dbReference type="ChEBI" id="CHEBI:61560"/>
        <dbReference type="ChEBI" id="CHEBI:173112"/>
        <dbReference type="EC" id="2.7.7.7"/>
    </reaction>
</comment>
<dbReference type="SUPFAM" id="SSF48019">
    <property type="entry name" value="post-AAA+ oligomerization domain-like"/>
    <property type="match status" value="1"/>
</dbReference>
<accession>A0A0C2YRS8</accession>
<comment type="caution">
    <text evidence="8">The sequence shown here is derived from an EMBL/GenBank/DDBJ whole genome shotgun (WGS) entry which is preliminary data.</text>
</comment>
<evidence type="ECO:0000313" key="9">
    <source>
        <dbReference type="Proteomes" id="UP000031971"/>
    </source>
</evidence>
<dbReference type="Gene3D" id="1.20.272.10">
    <property type="match status" value="1"/>
</dbReference>
<dbReference type="GO" id="GO:0003887">
    <property type="term" value="F:DNA-directed DNA polymerase activity"/>
    <property type="evidence" value="ECO:0007669"/>
    <property type="project" value="UniProtKB-KW"/>
</dbReference>
<dbReference type="EC" id="2.7.7.7" evidence="1"/>
<evidence type="ECO:0000256" key="6">
    <source>
        <dbReference type="ARBA" id="ARBA00034754"/>
    </source>
</evidence>
<keyword evidence="2" id="KW-0808">Transferase</keyword>
<dbReference type="Gene3D" id="3.40.50.300">
    <property type="entry name" value="P-loop containing nucleotide triphosphate hydrolases"/>
    <property type="match status" value="1"/>
</dbReference>
<dbReference type="PANTHER" id="PTHR34388">
    <property type="entry name" value="DNA POLYMERASE III SUBUNIT DELTA"/>
    <property type="match status" value="1"/>
</dbReference>
<dbReference type="NCBIfam" id="TIGR01128">
    <property type="entry name" value="holA"/>
    <property type="match status" value="1"/>
</dbReference>
<gene>
    <name evidence="8" type="ORF">CCC_00899</name>
</gene>
<reference evidence="8 9" key="1">
    <citation type="submission" date="2015-01" db="EMBL/GenBank/DDBJ databases">
        <title>Genome Sequence of Magnetospirillum magnetotacticum Strain MS-1.</title>
        <authorList>
            <person name="Marinov G.K."/>
            <person name="Smalley M.D."/>
            <person name="DeSalvo G."/>
        </authorList>
    </citation>
    <scope>NUCLEOTIDE SEQUENCE [LARGE SCALE GENOMIC DNA]</scope>
    <source>
        <strain evidence="8 9">MS-1</strain>
    </source>
</reference>
<proteinExistence type="inferred from homology"/>
<dbReference type="OrthoDB" id="9804983at2"/>
<evidence type="ECO:0000256" key="4">
    <source>
        <dbReference type="ARBA" id="ARBA00022705"/>
    </source>
</evidence>
<evidence type="ECO:0000256" key="2">
    <source>
        <dbReference type="ARBA" id="ARBA00022679"/>
    </source>
</evidence>
<comment type="similarity">
    <text evidence="6">Belongs to the DNA polymerase HolA subunit family.</text>
</comment>
<keyword evidence="3" id="KW-0548">Nucleotidyltransferase</keyword>
<evidence type="ECO:0000256" key="1">
    <source>
        <dbReference type="ARBA" id="ARBA00012417"/>
    </source>
</evidence>
<dbReference type="GO" id="GO:0006261">
    <property type="term" value="P:DNA-templated DNA replication"/>
    <property type="evidence" value="ECO:0007669"/>
    <property type="project" value="TreeGrafter"/>
</dbReference>
<keyword evidence="5" id="KW-0239">DNA-directed DNA polymerase</keyword>
<dbReference type="InterPro" id="IPR005790">
    <property type="entry name" value="DNA_polIII_delta"/>
</dbReference>
<name>A0A0C2YRS8_PARME</name>
<evidence type="ECO:0000256" key="3">
    <source>
        <dbReference type="ARBA" id="ARBA00022695"/>
    </source>
</evidence>
<dbReference type="GO" id="GO:0003677">
    <property type="term" value="F:DNA binding"/>
    <property type="evidence" value="ECO:0007669"/>
    <property type="project" value="InterPro"/>
</dbReference>
<dbReference type="AlphaFoldDB" id="A0A0C2YRS8"/>
<sequence length="340" mass="35878">MKLTGSRIEAFLKAPDPAMRAVLVFGPDLGLVRERVQRLIRSVVPDTSDPFRVAELTPAALKDIPSRLADEAAAMALGGGRRVVVLRDAGDGQSGAVSSFLARPMGDALVVIEGGELGPRSSLRKLFEGADNAAALACYGDEGGSLAGVIQEELKSAGLMAEPDAMAYLTEHLGGDRRLTRAELGKLALYMGGPGRVHLEDAVACVGDTAALGLDDLALSTADGDHAGAQRVLDRLLREGSQPVGMLRSVARHFQRLHLAAGLMAQGKSTDQAMAALKPPVIFKAADRFKRQLSRWPADRLGKALDLLTEAEVDCKTTGMPAAEIASRALMMIARAAARR</sequence>
<dbReference type="EMBL" id="JXSL01000030">
    <property type="protein sequence ID" value="KIL97838.1"/>
    <property type="molecule type" value="Genomic_DNA"/>
</dbReference>
<dbReference type="PANTHER" id="PTHR34388:SF1">
    <property type="entry name" value="DNA POLYMERASE III SUBUNIT DELTA"/>
    <property type="match status" value="1"/>
</dbReference>
<evidence type="ECO:0000256" key="7">
    <source>
        <dbReference type="ARBA" id="ARBA00049244"/>
    </source>
</evidence>
<dbReference type="STRING" id="272627.CCC_00899"/>
<keyword evidence="9" id="KW-1185">Reference proteome</keyword>
<evidence type="ECO:0000256" key="5">
    <source>
        <dbReference type="ARBA" id="ARBA00022932"/>
    </source>
</evidence>
<dbReference type="Gene3D" id="1.10.8.60">
    <property type="match status" value="1"/>
</dbReference>
<dbReference type="SUPFAM" id="SSF52540">
    <property type="entry name" value="P-loop containing nucleoside triphosphate hydrolases"/>
    <property type="match status" value="1"/>
</dbReference>
<organism evidence="8 9">
    <name type="scientific">Paramagnetospirillum magnetotacticum MS-1</name>
    <dbReference type="NCBI Taxonomy" id="272627"/>
    <lineage>
        <taxon>Bacteria</taxon>
        <taxon>Pseudomonadati</taxon>
        <taxon>Pseudomonadota</taxon>
        <taxon>Alphaproteobacteria</taxon>
        <taxon>Rhodospirillales</taxon>
        <taxon>Magnetospirillaceae</taxon>
        <taxon>Paramagnetospirillum</taxon>
    </lineage>
</organism>
<dbReference type="InterPro" id="IPR027417">
    <property type="entry name" value="P-loop_NTPase"/>
</dbReference>
<evidence type="ECO:0000313" key="8">
    <source>
        <dbReference type="EMBL" id="KIL97838.1"/>
    </source>
</evidence>
<dbReference type="InterPro" id="IPR008921">
    <property type="entry name" value="DNA_pol3_clamp-load_cplx_C"/>
</dbReference>
<dbReference type="Proteomes" id="UP000031971">
    <property type="component" value="Unassembled WGS sequence"/>
</dbReference>
<dbReference type="GO" id="GO:0009360">
    <property type="term" value="C:DNA polymerase III complex"/>
    <property type="evidence" value="ECO:0007669"/>
    <property type="project" value="TreeGrafter"/>
</dbReference>
<dbReference type="RefSeq" id="WP_009870437.1">
    <property type="nucleotide sequence ID" value="NZ_JXSL01000030.1"/>
</dbReference>